<name>A0A7X5R2T7_9MICO</name>
<dbReference type="Proteomes" id="UP000541033">
    <property type="component" value="Unassembled WGS sequence"/>
</dbReference>
<evidence type="ECO:0000313" key="3">
    <source>
        <dbReference type="Proteomes" id="UP000541033"/>
    </source>
</evidence>
<dbReference type="SUPFAM" id="SSF81442">
    <property type="entry name" value="Cytochrome c oxidase subunit I-like"/>
    <property type="match status" value="1"/>
</dbReference>
<feature type="transmembrane region" description="Helical" evidence="1">
    <location>
        <begin position="104"/>
        <end position="127"/>
    </location>
</feature>
<organism evidence="2 3">
    <name type="scientific">Lysinibacter cavernae</name>
    <dbReference type="NCBI Taxonomy" id="1640652"/>
    <lineage>
        <taxon>Bacteria</taxon>
        <taxon>Bacillati</taxon>
        <taxon>Actinomycetota</taxon>
        <taxon>Actinomycetes</taxon>
        <taxon>Micrococcales</taxon>
        <taxon>Microbacteriaceae</taxon>
        <taxon>Lysinibacter</taxon>
    </lineage>
</organism>
<dbReference type="InterPro" id="IPR036927">
    <property type="entry name" value="Cyt_c_oxase-like_su1_sf"/>
</dbReference>
<protein>
    <submittedName>
        <fullName evidence="2">Cbb3-type cytochrome oxidase subunit 1</fullName>
    </submittedName>
</protein>
<feature type="transmembrane region" description="Helical" evidence="1">
    <location>
        <begin position="43"/>
        <end position="62"/>
    </location>
</feature>
<dbReference type="EMBL" id="JAAMOX010000002">
    <property type="protein sequence ID" value="NIH54628.1"/>
    <property type="molecule type" value="Genomic_DNA"/>
</dbReference>
<gene>
    <name evidence="2" type="ORF">FHX76_002524</name>
</gene>
<accession>A0A7X5R2T7</accession>
<sequence>MKRLFIAAFCYLVVGLASGVYYREITKINDFSGETQLSVLHTHLLTLGVIVLLIALALERVFNVSHSQKLNTWFFWLYNGGLIVTVAMMTINGTFRVFGTTTGAAVSGIAGLGHILMSAGLIVYFVALGRSLKRVEAEAA</sequence>
<dbReference type="Pfam" id="PF11070">
    <property type="entry name" value="DUF2871"/>
    <property type="match status" value="1"/>
</dbReference>
<proteinExistence type="predicted"/>
<evidence type="ECO:0000256" key="1">
    <source>
        <dbReference type="SAM" id="Phobius"/>
    </source>
</evidence>
<comment type="caution">
    <text evidence="2">The sequence shown here is derived from an EMBL/GenBank/DDBJ whole genome shotgun (WGS) entry which is preliminary data.</text>
</comment>
<feature type="transmembrane region" description="Helical" evidence="1">
    <location>
        <begin position="74"/>
        <end position="98"/>
    </location>
</feature>
<reference evidence="2 3" key="1">
    <citation type="submission" date="2020-02" db="EMBL/GenBank/DDBJ databases">
        <title>Sequencing the genomes of 1000 actinobacteria strains.</title>
        <authorList>
            <person name="Klenk H.-P."/>
        </authorList>
    </citation>
    <scope>NUCLEOTIDE SEQUENCE [LARGE SCALE GENOMIC DNA]</scope>
    <source>
        <strain evidence="2 3">DSM 27960</strain>
    </source>
</reference>
<evidence type="ECO:0000313" key="2">
    <source>
        <dbReference type="EMBL" id="NIH54628.1"/>
    </source>
</evidence>
<keyword evidence="1" id="KW-0472">Membrane</keyword>
<keyword evidence="1" id="KW-0812">Transmembrane</keyword>
<keyword evidence="3" id="KW-1185">Reference proteome</keyword>
<dbReference type="AlphaFoldDB" id="A0A7X5R2T7"/>
<dbReference type="Gene3D" id="1.20.210.10">
    <property type="entry name" value="Cytochrome c oxidase-like, subunit I domain"/>
    <property type="match status" value="1"/>
</dbReference>
<dbReference type="RefSeq" id="WP_167151092.1">
    <property type="nucleotide sequence ID" value="NZ_JAAMOX010000002.1"/>
</dbReference>
<keyword evidence="1" id="KW-1133">Transmembrane helix</keyword>
<dbReference type="InterPro" id="IPR021299">
    <property type="entry name" value="DUF2871"/>
</dbReference>